<evidence type="ECO:0000256" key="1">
    <source>
        <dbReference type="SAM" id="MobiDB-lite"/>
    </source>
</evidence>
<dbReference type="RefSeq" id="WP_133404069.1">
    <property type="nucleotide sequence ID" value="NZ_SMTK01000003.1"/>
</dbReference>
<evidence type="ECO:0000313" key="2">
    <source>
        <dbReference type="EMBL" id="TDK25839.1"/>
    </source>
</evidence>
<keyword evidence="3" id="KW-1185">Reference proteome</keyword>
<dbReference type="EMBL" id="SMTK01000003">
    <property type="protein sequence ID" value="TDK25839.1"/>
    <property type="molecule type" value="Genomic_DNA"/>
</dbReference>
<sequence length="116" mass="12856">MTAQPAGPSMGNPSTDRQTLDEPAAMRFTSAGTPLALRWRGSIWQVIGEPIQWSSSNNWWEPDSTARGGHGSVITTRSWRFRAQTGPASPVLEFDISADSRWQDWRLHRVTGATGF</sequence>
<gene>
    <name evidence="2" type="ORF">E2F48_11490</name>
</gene>
<reference evidence="2 3" key="1">
    <citation type="submission" date="2019-03" db="EMBL/GenBank/DDBJ databases">
        <title>Arthrobacter sp. nov., an bacterium isolated from biocrust in Mu Us Desert.</title>
        <authorList>
            <person name="Lixiong L."/>
        </authorList>
    </citation>
    <scope>NUCLEOTIDE SEQUENCE [LARGE SCALE GENOMIC DNA]</scope>
    <source>
        <strain evidence="2 3">SLN-3</strain>
    </source>
</reference>
<organism evidence="2 3">
    <name type="scientific">Arthrobacter crusticola</name>
    <dbReference type="NCBI Taxonomy" id="2547960"/>
    <lineage>
        <taxon>Bacteria</taxon>
        <taxon>Bacillati</taxon>
        <taxon>Actinomycetota</taxon>
        <taxon>Actinomycetes</taxon>
        <taxon>Micrococcales</taxon>
        <taxon>Micrococcaceae</taxon>
        <taxon>Arthrobacter</taxon>
    </lineage>
</organism>
<proteinExistence type="predicted"/>
<dbReference type="AlphaFoldDB" id="A0A4V3AMA5"/>
<name>A0A4V3AMA5_9MICC</name>
<dbReference type="Proteomes" id="UP000295411">
    <property type="component" value="Unassembled WGS sequence"/>
</dbReference>
<evidence type="ECO:0000313" key="3">
    <source>
        <dbReference type="Proteomes" id="UP000295411"/>
    </source>
</evidence>
<dbReference type="OrthoDB" id="4951210at2"/>
<accession>A0A4V3AMA5</accession>
<feature type="region of interest" description="Disordered" evidence="1">
    <location>
        <begin position="1"/>
        <end position="23"/>
    </location>
</feature>
<comment type="caution">
    <text evidence="2">The sequence shown here is derived from an EMBL/GenBank/DDBJ whole genome shotgun (WGS) entry which is preliminary data.</text>
</comment>
<protein>
    <submittedName>
        <fullName evidence="2">Uncharacterized protein</fullName>
    </submittedName>
</protein>